<keyword evidence="4" id="KW-1185">Reference proteome</keyword>
<accession>K7K380</accession>
<reference evidence="2 3" key="1">
    <citation type="journal article" date="2010" name="Nature">
        <title>Genome sequence of the palaeopolyploid soybean.</title>
        <authorList>
            <person name="Schmutz J."/>
            <person name="Cannon S.B."/>
            <person name="Schlueter J."/>
            <person name="Ma J."/>
            <person name="Mitros T."/>
            <person name="Nelson W."/>
            <person name="Hyten D.L."/>
            <person name="Song Q."/>
            <person name="Thelen J.J."/>
            <person name="Cheng J."/>
            <person name="Xu D."/>
            <person name="Hellsten U."/>
            <person name="May G.D."/>
            <person name="Yu Y."/>
            <person name="Sakurai T."/>
            <person name="Umezawa T."/>
            <person name="Bhattacharyya M.K."/>
            <person name="Sandhu D."/>
            <person name="Valliyodan B."/>
            <person name="Lindquist E."/>
            <person name="Peto M."/>
            <person name="Grant D."/>
            <person name="Shu S."/>
            <person name="Goodstein D."/>
            <person name="Barry K."/>
            <person name="Futrell-Griggs M."/>
            <person name="Abernathy B."/>
            <person name="Du J."/>
            <person name="Tian Z."/>
            <person name="Zhu L."/>
            <person name="Gill N."/>
            <person name="Joshi T."/>
            <person name="Libault M."/>
            <person name="Sethuraman A."/>
            <person name="Zhang X.-C."/>
            <person name="Shinozaki K."/>
            <person name="Nguyen H.T."/>
            <person name="Wing R.A."/>
            <person name="Cregan P."/>
            <person name="Specht J."/>
            <person name="Grimwood J."/>
            <person name="Rokhsar D."/>
            <person name="Stacey G."/>
            <person name="Shoemaker R.C."/>
            <person name="Jackson S.A."/>
        </authorList>
    </citation>
    <scope>NUCLEOTIDE SEQUENCE [LARGE SCALE GENOMIC DNA]</scope>
    <source>
        <strain evidence="3">cv. Williams 82</strain>
        <tissue evidence="2">Callus</tissue>
    </source>
</reference>
<evidence type="ECO:0000256" key="1">
    <source>
        <dbReference type="SAM" id="MobiDB-lite"/>
    </source>
</evidence>
<dbReference type="PANTHER" id="PTHR31170:SF20">
    <property type="entry name" value="DUF247 DOMAIN PROTEIN"/>
    <property type="match status" value="1"/>
</dbReference>
<gene>
    <name evidence="2" type="ORF">GLYMA_01G115300</name>
</gene>
<dbReference type="AlphaFoldDB" id="K7K380"/>
<organism evidence="3">
    <name type="scientific">Glycine max</name>
    <name type="common">Soybean</name>
    <name type="synonym">Glycine hispida</name>
    <dbReference type="NCBI Taxonomy" id="3847"/>
    <lineage>
        <taxon>Eukaryota</taxon>
        <taxon>Viridiplantae</taxon>
        <taxon>Streptophyta</taxon>
        <taxon>Embryophyta</taxon>
        <taxon>Tracheophyta</taxon>
        <taxon>Spermatophyta</taxon>
        <taxon>Magnoliopsida</taxon>
        <taxon>eudicotyledons</taxon>
        <taxon>Gunneridae</taxon>
        <taxon>Pentapetalae</taxon>
        <taxon>rosids</taxon>
        <taxon>fabids</taxon>
        <taxon>Fabales</taxon>
        <taxon>Fabaceae</taxon>
        <taxon>Papilionoideae</taxon>
        <taxon>50 kb inversion clade</taxon>
        <taxon>NPAAA clade</taxon>
        <taxon>indigoferoid/millettioid clade</taxon>
        <taxon>Phaseoleae</taxon>
        <taxon>Glycine</taxon>
        <taxon>Glycine subgen. Soja</taxon>
    </lineage>
</organism>
<dbReference type="Gramene" id="KRH75867">
    <property type="protein sequence ID" value="KRH75867"/>
    <property type="gene ID" value="GLYMA_01G115300"/>
</dbReference>
<feature type="region of interest" description="Disordered" evidence="1">
    <location>
        <begin position="135"/>
        <end position="158"/>
    </location>
</feature>
<dbReference type="EnsemblPlants" id="KRH75867">
    <property type="protein sequence ID" value="KRH75867"/>
    <property type="gene ID" value="GLYMA_01G115300"/>
</dbReference>
<dbReference type="PaxDb" id="3847-GLYMA01G28626.1"/>
<dbReference type="InParanoid" id="K7K380"/>
<evidence type="ECO:0000313" key="4">
    <source>
        <dbReference type="Proteomes" id="UP000008827"/>
    </source>
</evidence>
<reference evidence="3" key="2">
    <citation type="submission" date="2018-02" db="UniProtKB">
        <authorList>
            <consortium name="EnsemblPlants"/>
        </authorList>
    </citation>
    <scope>IDENTIFICATION</scope>
    <source>
        <strain evidence="3">Williams 82</strain>
    </source>
</reference>
<evidence type="ECO:0000313" key="2">
    <source>
        <dbReference type="EMBL" id="KRH75867.1"/>
    </source>
</evidence>
<dbReference type="PANTHER" id="PTHR31170">
    <property type="entry name" value="BNAC04G53230D PROTEIN"/>
    <property type="match status" value="1"/>
</dbReference>
<proteinExistence type="predicted"/>
<dbReference type="EMBL" id="CM000834">
    <property type="protein sequence ID" value="KRH75867.1"/>
    <property type="molecule type" value="Genomic_DNA"/>
</dbReference>
<name>K7K380_SOYBN</name>
<sequence length="158" mass="18346">MDLLYMEEIKLYSMKYLFHQTKAGKEDSNSRTCIRAMLCIDEVVHASYIDDLYFNHYEFVESMVLDNCFLLELFISGTILNHQITPTREIPITTSLGVEVMKHVKVLLDLVMLENQIPLVILDILEKEEIKQNDNEVNKDLEKSMEGEEVADKKNKAT</sequence>
<dbReference type="InterPro" id="IPR004158">
    <property type="entry name" value="DUF247_pln"/>
</dbReference>
<dbReference type="HOGENOM" id="CLU_1672394_0_0_1"/>
<dbReference type="Proteomes" id="UP000008827">
    <property type="component" value="Chromosome 1"/>
</dbReference>
<protein>
    <submittedName>
        <fullName evidence="2 3">Uncharacterized protein</fullName>
    </submittedName>
</protein>
<evidence type="ECO:0000313" key="3">
    <source>
        <dbReference type="EnsemblPlants" id="KRH75867"/>
    </source>
</evidence>
<dbReference type="Pfam" id="PF03140">
    <property type="entry name" value="DUF247"/>
    <property type="match status" value="1"/>
</dbReference>
<reference evidence="2" key="3">
    <citation type="submission" date="2018-07" db="EMBL/GenBank/DDBJ databases">
        <title>WGS assembly of Glycine max.</title>
        <authorList>
            <person name="Schmutz J."/>
            <person name="Cannon S."/>
            <person name="Schlueter J."/>
            <person name="Ma J."/>
            <person name="Mitros T."/>
            <person name="Nelson W."/>
            <person name="Hyten D."/>
            <person name="Song Q."/>
            <person name="Thelen J."/>
            <person name="Cheng J."/>
            <person name="Xu D."/>
            <person name="Hellsten U."/>
            <person name="May G."/>
            <person name="Yu Y."/>
            <person name="Sakurai T."/>
            <person name="Umezawa T."/>
            <person name="Bhattacharyya M."/>
            <person name="Sandhu D."/>
            <person name="Valliyodan B."/>
            <person name="Lindquist E."/>
            <person name="Peto M."/>
            <person name="Grant D."/>
            <person name="Shu S."/>
            <person name="Goodstein D."/>
            <person name="Barry K."/>
            <person name="Futrell-Griggs M."/>
            <person name="Abernathy B."/>
            <person name="Du J."/>
            <person name="Tian Z."/>
            <person name="Zhu L."/>
            <person name="Gill N."/>
            <person name="Joshi T."/>
            <person name="Libault M."/>
            <person name="Sethuraman A."/>
            <person name="Zhang X."/>
            <person name="Shinozaki K."/>
            <person name="Nguyen H."/>
            <person name="Wing R."/>
            <person name="Cregan P."/>
            <person name="Specht J."/>
            <person name="Grimwood J."/>
            <person name="Rokhsar D."/>
            <person name="Stacey G."/>
            <person name="Shoemaker R."/>
            <person name="Jackson S."/>
        </authorList>
    </citation>
    <scope>NUCLEOTIDE SEQUENCE</scope>
    <source>
        <tissue evidence="2">Callus</tissue>
    </source>
</reference>